<feature type="compositionally biased region" description="Basic and acidic residues" evidence="3">
    <location>
        <begin position="202"/>
        <end position="211"/>
    </location>
</feature>
<feature type="region of interest" description="Disordered" evidence="3">
    <location>
        <begin position="18"/>
        <end position="231"/>
    </location>
</feature>
<feature type="compositionally biased region" description="Polar residues" evidence="3">
    <location>
        <begin position="92"/>
        <end position="110"/>
    </location>
</feature>
<gene>
    <name evidence="5" type="ORF">BUALT_Bualt11G0042900</name>
</gene>
<protein>
    <recommendedName>
        <fullName evidence="4">HTH La-type RNA-binding domain-containing protein</fullName>
    </recommendedName>
</protein>
<dbReference type="Proteomes" id="UP000826271">
    <property type="component" value="Unassembled WGS sequence"/>
</dbReference>
<dbReference type="Gene3D" id="1.10.10.10">
    <property type="entry name" value="Winged helix-like DNA-binding domain superfamily/Winged helix DNA-binding domain"/>
    <property type="match status" value="1"/>
</dbReference>
<evidence type="ECO:0000259" key="4">
    <source>
        <dbReference type="PROSITE" id="PS50961"/>
    </source>
</evidence>
<dbReference type="GO" id="GO:0005737">
    <property type="term" value="C:cytoplasm"/>
    <property type="evidence" value="ECO:0007669"/>
    <property type="project" value="UniProtKB-ARBA"/>
</dbReference>
<organism evidence="5 6">
    <name type="scientific">Buddleja alternifolia</name>
    <dbReference type="NCBI Taxonomy" id="168488"/>
    <lineage>
        <taxon>Eukaryota</taxon>
        <taxon>Viridiplantae</taxon>
        <taxon>Streptophyta</taxon>
        <taxon>Embryophyta</taxon>
        <taxon>Tracheophyta</taxon>
        <taxon>Spermatophyta</taxon>
        <taxon>Magnoliopsida</taxon>
        <taxon>eudicotyledons</taxon>
        <taxon>Gunneridae</taxon>
        <taxon>Pentapetalae</taxon>
        <taxon>asterids</taxon>
        <taxon>lamiids</taxon>
        <taxon>Lamiales</taxon>
        <taxon>Scrophulariaceae</taxon>
        <taxon>Buddlejeae</taxon>
        <taxon>Buddleja</taxon>
    </lineage>
</organism>
<dbReference type="SUPFAM" id="SSF46785">
    <property type="entry name" value="Winged helix' DNA-binding domain"/>
    <property type="match status" value="1"/>
</dbReference>
<evidence type="ECO:0000313" key="5">
    <source>
        <dbReference type="EMBL" id="KAG8373617.1"/>
    </source>
</evidence>
<evidence type="ECO:0000256" key="2">
    <source>
        <dbReference type="PROSITE-ProRule" id="PRU00332"/>
    </source>
</evidence>
<dbReference type="SMART" id="SM00715">
    <property type="entry name" value="LA"/>
    <property type="match status" value="1"/>
</dbReference>
<evidence type="ECO:0000256" key="1">
    <source>
        <dbReference type="ARBA" id="ARBA00022884"/>
    </source>
</evidence>
<dbReference type="InterPro" id="IPR006630">
    <property type="entry name" value="La_HTH"/>
</dbReference>
<dbReference type="PROSITE" id="PS50961">
    <property type="entry name" value="HTH_LA"/>
    <property type="match status" value="1"/>
</dbReference>
<feature type="compositionally biased region" description="Low complexity" evidence="3">
    <location>
        <begin position="180"/>
        <end position="192"/>
    </location>
</feature>
<accession>A0AAV6WYS6</accession>
<feature type="domain" description="HTH La-type RNA-binding" evidence="4">
    <location>
        <begin position="296"/>
        <end position="386"/>
    </location>
</feature>
<evidence type="ECO:0000256" key="3">
    <source>
        <dbReference type="SAM" id="MobiDB-lite"/>
    </source>
</evidence>
<proteinExistence type="predicted"/>
<dbReference type="GO" id="GO:0003723">
    <property type="term" value="F:RNA binding"/>
    <property type="evidence" value="ECO:0007669"/>
    <property type="project" value="UniProtKB-UniRule"/>
</dbReference>
<dbReference type="Pfam" id="PF05383">
    <property type="entry name" value="La"/>
    <property type="match status" value="1"/>
</dbReference>
<feature type="compositionally biased region" description="Low complexity" evidence="3">
    <location>
        <begin position="122"/>
        <end position="132"/>
    </location>
</feature>
<feature type="compositionally biased region" description="Basic and acidic residues" evidence="3">
    <location>
        <begin position="166"/>
        <end position="176"/>
    </location>
</feature>
<keyword evidence="1 2" id="KW-0694">RNA-binding</keyword>
<sequence>MEDTFSYLSEDCVAGVDTQLDSSSSDNGGTSKKPAWSKPSNGGATPDVVMGAESWPALSESARASPKPSTDSPKSLSHGSPTASQGMEVGSLSLQKEVNTIISTPNSTANHVAPTRQRSIKRGSGSSSQSSIPANGGLSQAPPMQGVVVEAPHPNQGKSSGSAGEFSKDNMHKDAGQRGGYSSYRRSNSGSQPRGDGAYHGGRRDQERGKQDWGNNPNRNFGNREGHAPQQRVNSRAFMRGPAPNAPFIPSPLHHVALRPYGTPMVYAEVPAPVYYGHPDSLRPMPMFPYSPMYFPMPDPQLPSKIVNQIDYYFSNENLVKDTFLRQNMDVEGWVSIKLIAGFKKGRLTAKLSPLLLFIVNTASETFTYRGGGGDLMTFAASSCCHWNDFSVIVFGLHHLSNPLNIGGHLWHKRSAPPDFSSLQCFFFPIILFLLPCHRDSSSLLDHHIKSEVALLYVMQLTDNIQLILDAIQASNVVEVQGDKVRRKGDWNKWIMTPFHSTVRSSQDMLAAHVNSIKLDDKAAT</sequence>
<dbReference type="EMBL" id="WHWC01000011">
    <property type="protein sequence ID" value="KAG8373617.1"/>
    <property type="molecule type" value="Genomic_DNA"/>
</dbReference>
<dbReference type="PANTHER" id="PTHR22792:SF132">
    <property type="entry name" value="LA-RELATED PROTEIN 1"/>
    <property type="match status" value="1"/>
</dbReference>
<dbReference type="InterPro" id="IPR045180">
    <property type="entry name" value="La_dom_prot"/>
</dbReference>
<evidence type="ECO:0000313" key="6">
    <source>
        <dbReference type="Proteomes" id="UP000826271"/>
    </source>
</evidence>
<dbReference type="AlphaFoldDB" id="A0AAV6WYS6"/>
<reference evidence="5" key="1">
    <citation type="submission" date="2019-10" db="EMBL/GenBank/DDBJ databases">
        <authorList>
            <person name="Zhang R."/>
            <person name="Pan Y."/>
            <person name="Wang J."/>
            <person name="Ma R."/>
            <person name="Yu S."/>
        </authorList>
    </citation>
    <scope>NUCLEOTIDE SEQUENCE</scope>
    <source>
        <strain evidence="5">LA-IB0</strain>
        <tissue evidence="5">Leaf</tissue>
    </source>
</reference>
<dbReference type="InterPro" id="IPR036390">
    <property type="entry name" value="WH_DNA-bd_sf"/>
</dbReference>
<feature type="compositionally biased region" description="Polar residues" evidence="3">
    <location>
        <begin position="19"/>
        <end position="30"/>
    </location>
</feature>
<name>A0AAV6WYS6_9LAMI</name>
<dbReference type="InterPro" id="IPR036388">
    <property type="entry name" value="WH-like_DNA-bd_sf"/>
</dbReference>
<feature type="compositionally biased region" description="Polar residues" evidence="3">
    <location>
        <begin position="67"/>
        <end position="85"/>
    </location>
</feature>
<comment type="caution">
    <text evidence="5">The sequence shown here is derived from an EMBL/GenBank/DDBJ whole genome shotgun (WGS) entry which is preliminary data.</text>
</comment>
<keyword evidence="6" id="KW-1185">Reference proteome</keyword>
<dbReference type="PANTHER" id="PTHR22792">
    <property type="entry name" value="LUPUS LA PROTEIN-RELATED"/>
    <property type="match status" value="1"/>
</dbReference>
<dbReference type="CDD" id="cd07323">
    <property type="entry name" value="LAM"/>
    <property type="match status" value="1"/>
</dbReference>